<feature type="transmembrane region" description="Helical" evidence="7">
    <location>
        <begin position="282"/>
        <end position="302"/>
    </location>
</feature>
<keyword evidence="9" id="KW-1185">Reference proteome</keyword>
<dbReference type="Pfam" id="PF01554">
    <property type="entry name" value="MatE"/>
    <property type="match status" value="2"/>
</dbReference>
<feature type="transmembrane region" description="Helical" evidence="7">
    <location>
        <begin position="125"/>
        <end position="148"/>
    </location>
</feature>
<dbReference type="GO" id="GO:0005886">
    <property type="term" value="C:plasma membrane"/>
    <property type="evidence" value="ECO:0007669"/>
    <property type="project" value="UniProtKB-SubCell"/>
</dbReference>
<protein>
    <submittedName>
        <fullName evidence="8">MATE family efflux transporter</fullName>
    </submittedName>
</protein>
<dbReference type="PANTHER" id="PTHR42925">
    <property type="entry name" value="MULTIDRUG AND TOXIN EFFLUX PROTEIN MATE FAMILY"/>
    <property type="match status" value="1"/>
</dbReference>
<reference evidence="8 9" key="1">
    <citation type="submission" date="2017-03" db="EMBL/GenBank/DDBJ databases">
        <title>Isolation of Levoglucosan Utilizing Bacteria.</title>
        <authorList>
            <person name="Arya A.S."/>
        </authorList>
    </citation>
    <scope>NUCLEOTIDE SEQUENCE [LARGE SCALE GENOMIC DNA]</scope>
    <source>
        <strain evidence="8 9">MEC069</strain>
    </source>
</reference>
<evidence type="ECO:0000313" key="9">
    <source>
        <dbReference type="Proteomes" id="UP000298246"/>
    </source>
</evidence>
<feature type="transmembrane region" description="Helical" evidence="7">
    <location>
        <begin position="189"/>
        <end position="214"/>
    </location>
</feature>
<evidence type="ECO:0000256" key="4">
    <source>
        <dbReference type="ARBA" id="ARBA00022692"/>
    </source>
</evidence>
<feature type="transmembrane region" description="Helical" evidence="7">
    <location>
        <begin position="234"/>
        <end position="262"/>
    </location>
</feature>
<dbReference type="EMBL" id="MYFO01000033">
    <property type="protein sequence ID" value="TFE84593.1"/>
    <property type="molecule type" value="Genomic_DNA"/>
</dbReference>
<organism evidence="8 9">
    <name type="scientific">Paenibacillus athensensis</name>
    <dbReference type="NCBI Taxonomy" id="1967502"/>
    <lineage>
        <taxon>Bacteria</taxon>
        <taxon>Bacillati</taxon>
        <taxon>Bacillota</taxon>
        <taxon>Bacilli</taxon>
        <taxon>Bacillales</taxon>
        <taxon>Paenibacillaceae</taxon>
        <taxon>Paenibacillus</taxon>
    </lineage>
</organism>
<feature type="transmembrane region" description="Helical" evidence="7">
    <location>
        <begin position="408"/>
        <end position="430"/>
    </location>
</feature>
<dbReference type="InterPro" id="IPR048279">
    <property type="entry name" value="MdtK-like"/>
</dbReference>
<dbReference type="Proteomes" id="UP000298246">
    <property type="component" value="Unassembled WGS sequence"/>
</dbReference>
<evidence type="ECO:0000256" key="3">
    <source>
        <dbReference type="ARBA" id="ARBA00022475"/>
    </source>
</evidence>
<gene>
    <name evidence="8" type="ORF">B5M42_19785</name>
</gene>
<evidence type="ECO:0000256" key="5">
    <source>
        <dbReference type="ARBA" id="ARBA00022989"/>
    </source>
</evidence>
<dbReference type="CDD" id="cd13134">
    <property type="entry name" value="MATE_like_8"/>
    <property type="match status" value="1"/>
</dbReference>
<dbReference type="GO" id="GO:0015297">
    <property type="term" value="F:antiporter activity"/>
    <property type="evidence" value="ECO:0007669"/>
    <property type="project" value="InterPro"/>
</dbReference>
<dbReference type="OrthoDB" id="9806302at2"/>
<dbReference type="RefSeq" id="WP_134755986.1">
    <property type="nucleotide sequence ID" value="NZ_MYFO02000018.1"/>
</dbReference>
<accession>A0A4Y8PUF9</accession>
<evidence type="ECO:0000256" key="1">
    <source>
        <dbReference type="ARBA" id="ARBA00004651"/>
    </source>
</evidence>
<dbReference type="InterPro" id="IPR002528">
    <property type="entry name" value="MATE_fam"/>
</dbReference>
<evidence type="ECO:0000256" key="6">
    <source>
        <dbReference type="ARBA" id="ARBA00023136"/>
    </source>
</evidence>
<feature type="transmembrane region" description="Helical" evidence="7">
    <location>
        <begin position="85"/>
        <end position="105"/>
    </location>
</feature>
<evidence type="ECO:0000256" key="7">
    <source>
        <dbReference type="SAM" id="Phobius"/>
    </source>
</evidence>
<dbReference type="PANTHER" id="PTHR42925:SF2">
    <property type="entry name" value="NA+ DRIVEN MULTIDRUG EFFLUX PUMP"/>
    <property type="match status" value="1"/>
</dbReference>
<feature type="transmembrane region" description="Helical" evidence="7">
    <location>
        <begin position="314"/>
        <end position="333"/>
    </location>
</feature>
<evidence type="ECO:0000256" key="2">
    <source>
        <dbReference type="ARBA" id="ARBA00022448"/>
    </source>
</evidence>
<proteinExistence type="predicted"/>
<feature type="transmembrane region" description="Helical" evidence="7">
    <location>
        <begin position="51"/>
        <end position="73"/>
    </location>
</feature>
<feature type="transmembrane region" description="Helical" evidence="7">
    <location>
        <begin position="7"/>
        <end position="26"/>
    </location>
</feature>
<comment type="caution">
    <text evidence="8">The sequence shown here is derived from an EMBL/GenBank/DDBJ whole genome shotgun (WGS) entry which is preliminary data.</text>
</comment>
<keyword evidence="5 7" id="KW-1133">Transmembrane helix</keyword>
<dbReference type="PIRSF" id="PIRSF006603">
    <property type="entry name" value="DinF"/>
    <property type="match status" value="1"/>
</dbReference>
<sequence length="460" mass="50749">MGIEKKFTLWALSWPIFIEMFLQFLLGTADTLMVSRVSDDAVAVVGISNQLFSAMIIVIMTIAGGAGVLIAQRFGARKTEDARKIAVMAINFSIIVGTVLSVVLVSGTSWITKLLQLPDELKPLAATYISIVGGGMVLTSLMTSLSTVIRNTGNTRGPMYIAFGMNVVHIVMNYCFIFGALGFPKWGLTGVAISTLTSRTLATVVLLGLFLFAFERRLEWRDIWTFDRKLFKEVLRIGWPMGINMASWMLTQLLIYMFIAMIGAKELAARTYMNSLESFCFMLGYSIAMGVQIQIAHLFGAGRTREAYAAAYRALWIGLSVVTLNALLLFIFGRQVLTLFTSDPQIIEIGITLLVLNLILQPCKMLNMGMGGALTAVGDTRFLMVSALSSMWIIAAGLSYVLGVELKWGVIGIYIAMISDEFLRGVFIVPRWMSRKYLNRADRERERQAQSCGGAMALEA</sequence>
<dbReference type="NCBIfam" id="TIGR00797">
    <property type="entry name" value="matE"/>
    <property type="match status" value="1"/>
</dbReference>
<dbReference type="InterPro" id="IPR047135">
    <property type="entry name" value="YsiQ"/>
</dbReference>
<keyword evidence="4 7" id="KW-0812">Transmembrane</keyword>
<keyword evidence="2" id="KW-0813">Transport</keyword>
<feature type="transmembrane region" description="Helical" evidence="7">
    <location>
        <begin position="345"/>
        <end position="361"/>
    </location>
</feature>
<comment type="subcellular location">
    <subcellularLocation>
        <location evidence="1">Cell membrane</location>
        <topology evidence="1">Multi-pass membrane protein</topology>
    </subcellularLocation>
</comment>
<evidence type="ECO:0000313" key="8">
    <source>
        <dbReference type="EMBL" id="TFE84593.1"/>
    </source>
</evidence>
<dbReference type="AlphaFoldDB" id="A0A4Y8PUF9"/>
<feature type="transmembrane region" description="Helical" evidence="7">
    <location>
        <begin position="160"/>
        <end position="183"/>
    </location>
</feature>
<keyword evidence="3" id="KW-1003">Cell membrane</keyword>
<name>A0A4Y8PUF9_9BACL</name>
<keyword evidence="6 7" id="KW-0472">Membrane</keyword>
<feature type="transmembrane region" description="Helical" evidence="7">
    <location>
        <begin position="382"/>
        <end position="402"/>
    </location>
</feature>
<dbReference type="GO" id="GO:0042910">
    <property type="term" value="F:xenobiotic transmembrane transporter activity"/>
    <property type="evidence" value="ECO:0007669"/>
    <property type="project" value="InterPro"/>
</dbReference>